<dbReference type="PANTHER" id="PTHR21666:SF270">
    <property type="entry name" value="MUREIN HYDROLASE ACTIVATOR ENVC"/>
    <property type="match status" value="1"/>
</dbReference>
<protein>
    <submittedName>
        <fullName evidence="2">M23 family metallopeptidase</fullName>
    </submittedName>
</protein>
<dbReference type="Proteomes" id="UP000515947">
    <property type="component" value="Chromosome"/>
</dbReference>
<name>A0A7G9R886_9ACTN</name>
<dbReference type="KEGG" id="nmes:H9L09_14855"/>
<evidence type="ECO:0000313" key="2">
    <source>
        <dbReference type="EMBL" id="QNN51811.1"/>
    </source>
</evidence>
<organism evidence="2 3">
    <name type="scientific">Nocardioides mesophilus</name>
    <dbReference type="NCBI Taxonomy" id="433659"/>
    <lineage>
        <taxon>Bacteria</taxon>
        <taxon>Bacillati</taxon>
        <taxon>Actinomycetota</taxon>
        <taxon>Actinomycetes</taxon>
        <taxon>Propionibacteriales</taxon>
        <taxon>Nocardioidaceae</taxon>
        <taxon>Nocardioides</taxon>
    </lineage>
</organism>
<proteinExistence type="predicted"/>
<dbReference type="InterPro" id="IPR011055">
    <property type="entry name" value="Dup_hybrid_motif"/>
</dbReference>
<dbReference type="InterPro" id="IPR016047">
    <property type="entry name" value="M23ase_b-sheet_dom"/>
</dbReference>
<dbReference type="GO" id="GO:0004222">
    <property type="term" value="F:metalloendopeptidase activity"/>
    <property type="evidence" value="ECO:0007669"/>
    <property type="project" value="TreeGrafter"/>
</dbReference>
<dbReference type="RefSeq" id="WP_187577654.1">
    <property type="nucleotide sequence ID" value="NZ_CP060713.1"/>
</dbReference>
<dbReference type="CDD" id="cd12797">
    <property type="entry name" value="M23_peptidase"/>
    <property type="match status" value="1"/>
</dbReference>
<evidence type="ECO:0000259" key="1">
    <source>
        <dbReference type="Pfam" id="PF01551"/>
    </source>
</evidence>
<dbReference type="SUPFAM" id="SSF51261">
    <property type="entry name" value="Duplicated hybrid motif"/>
    <property type="match status" value="1"/>
</dbReference>
<dbReference type="PANTHER" id="PTHR21666">
    <property type="entry name" value="PEPTIDASE-RELATED"/>
    <property type="match status" value="1"/>
</dbReference>
<keyword evidence="3" id="KW-1185">Reference proteome</keyword>
<reference evidence="2 3" key="1">
    <citation type="submission" date="2020-08" db="EMBL/GenBank/DDBJ databases">
        <title>Genome sequence of Nocardioides mesophilus KACC 16243T.</title>
        <authorList>
            <person name="Hyun D.-W."/>
            <person name="Bae J.-W."/>
        </authorList>
    </citation>
    <scope>NUCLEOTIDE SEQUENCE [LARGE SCALE GENOMIC DNA]</scope>
    <source>
        <strain evidence="2 3">KACC 16243</strain>
    </source>
</reference>
<dbReference type="AlphaFoldDB" id="A0A7G9R886"/>
<sequence>MVSTVDLTYPFKGRWLTQNSPANRVPSHGTTLLATSFAIDFVPVDEAGRTAPITFGSLLRPEPAERFPGFGRPIFAPVEGVVVGVHDTAADHAAFRGLPSVGYALTQRRRAAAGWVALAGNHVMIETHHGPVVALCHLQRGSVQVRPGHSVRAGETLGRCGNSGNSTEPHVHVQAIDRLEVLHAAAVPITFEGRLPRNGDIIEAG</sequence>
<dbReference type="Pfam" id="PF01551">
    <property type="entry name" value="Peptidase_M23"/>
    <property type="match status" value="1"/>
</dbReference>
<feature type="domain" description="M23ase beta-sheet core" evidence="1">
    <location>
        <begin position="112"/>
        <end position="175"/>
    </location>
</feature>
<accession>A0A7G9R886</accession>
<gene>
    <name evidence="2" type="ORF">H9L09_14855</name>
</gene>
<dbReference type="EMBL" id="CP060713">
    <property type="protein sequence ID" value="QNN51811.1"/>
    <property type="molecule type" value="Genomic_DNA"/>
</dbReference>
<evidence type="ECO:0000313" key="3">
    <source>
        <dbReference type="Proteomes" id="UP000515947"/>
    </source>
</evidence>
<dbReference type="InterPro" id="IPR050570">
    <property type="entry name" value="Cell_wall_metabolism_enzyme"/>
</dbReference>
<dbReference type="Gene3D" id="2.70.70.10">
    <property type="entry name" value="Glucose Permease (Domain IIA)"/>
    <property type="match status" value="1"/>
</dbReference>